<feature type="non-terminal residue" evidence="5">
    <location>
        <position position="1062"/>
    </location>
</feature>
<feature type="region of interest" description="Disordered" evidence="3">
    <location>
        <begin position="1"/>
        <end position="40"/>
    </location>
</feature>
<gene>
    <name evidence="5" type="ORF">PACLA_8A043833</name>
</gene>
<keyword evidence="6" id="KW-1185">Reference proteome</keyword>
<dbReference type="Gene3D" id="1.10.443.10">
    <property type="entry name" value="Intergrase catalytic core"/>
    <property type="match status" value="1"/>
</dbReference>
<dbReference type="OrthoDB" id="5985771at2759"/>
<dbReference type="InterPro" id="IPR052925">
    <property type="entry name" value="Phage_Integrase-like_Recomb"/>
</dbReference>
<dbReference type="SUPFAM" id="SSF56672">
    <property type="entry name" value="DNA/RNA polymerases"/>
    <property type="match status" value="1"/>
</dbReference>
<dbReference type="Gene3D" id="3.30.70.270">
    <property type="match status" value="1"/>
</dbReference>
<comment type="caution">
    <text evidence="5">The sequence shown here is derived from an EMBL/GenBank/DDBJ whole genome shotgun (WGS) entry which is preliminary data.</text>
</comment>
<evidence type="ECO:0000259" key="4">
    <source>
        <dbReference type="PROSITE" id="PS51898"/>
    </source>
</evidence>
<dbReference type="InterPro" id="IPR043502">
    <property type="entry name" value="DNA/RNA_pol_sf"/>
</dbReference>
<evidence type="ECO:0000256" key="2">
    <source>
        <dbReference type="ARBA" id="ARBA00023172"/>
    </source>
</evidence>
<dbReference type="SUPFAM" id="SSF47823">
    <property type="entry name" value="lambda integrase-like, N-terminal domain"/>
    <property type="match status" value="1"/>
</dbReference>
<keyword evidence="2" id="KW-0233">DNA recombination</keyword>
<dbReference type="InterPro" id="IPR002104">
    <property type="entry name" value="Integrase_catalytic"/>
</dbReference>
<evidence type="ECO:0000256" key="1">
    <source>
        <dbReference type="ARBA" id="ARBA00023125"/>
    </source>
</evidence>
<dbReference type="PANTHER" id="PTHR34605:SF3">
    <property type="entry name" value="P CELL-TYPE AGGLUTINATION PROTEIN MAP4-LIKE-RELATED"/>
    <property type="match status" value="1"/>
</dbReference>
<dbReference type="Proteomes" id="UP001152795">
    <property type="component" value="Unassembled WGS sequence"/>
</dbReference>
<evidence type="ECO:0000256" key="3">
    <source>
        <dbReference type="SAM" id="MobiDB-lite"/>
    </source>
</evidence>
<dbReference type="Gene3D" id="3.10.10.10">
    <property type="entry name" value="HIV Type 1 Reverse Transcriptase, subunit A, domain 1"/>
    <property type="match status" value="1"/>
</dbReference>
<dbReference type="InterPro" id="IPR011010">
    <property type="entry name" value="DNA_brk_join_enz"/>
</dbReference>
<dbReference type="EMBL" id="CACRXK020014300">
    <property type="protein sequence ID" value="CAB4026602.1"/>
    <property type="molecule type" value="Genomic_DNA"/>
</dbReference>
<feature type="domain" description="Tyr recombinase" evidence="4">
    <location>
        <begin position="863"/>
        <end position="1062"/>
    </location>
</feature>
<dbReference type="InterPro" id="IPR010998">
    <property type="entry name" value="Integrase_recombinase_N"/>
</dbReference>
<proteinExistence type="predicted"/>
<dbReference type="Gene3D" id="1.10.150.130">
    <property type="match status" value="1"/>
</dbReference>
<dbReference type="SUPFAM" id="SSF56349">
    <property type="entry name" value="DNA breaking-rejoining enzymes"/>
    <property type="match status" value="1"/>
</dbReference>
<dbReference type="GO" id="GO:0006310">
    <property type="term" value="P:DNA recombination"/>
    <property type="evidence" value="ECO:0007669"/>
    <property type="project" value="UniProtKB-KW"/>
</dbReference>
<dbReference type="GO" id="GO:0003677">
    <property type="term" value="F:DNA binding"/>
    <property type="evidence" value="ECO:0007669"/>
    <property type="project" value="UniProtKB-KW"/>
</dbReference>
<dbReference type="PANTHER" id="PTHR34605">
    <property type="entry name" value="PHAGE_INTEGRASE DOMAIN-CONTAINING PROTEIN"/>
    <property type="match status" value="1"/>
</dbReference>
<reference evidence="5" key="1">
    <citation type="submission" date="2020-04" db="EMBL/GenBank/DDBJ databases">
        <authorList>
            <person name="Alioto T."/>
            <person name="Alioto T."/>
            <person name="Gomez Garrido J."/>
        </authorList>
    </citation>
    <scope>NUCLEOTIDE SEQUENCE</scope>
    <source>
        <strain evidence="5">A484AB</strain>
    </source>
</reference>
<dbReference type="InterPro" id="IPR043128">
    <property type="entry name" value="Rev_trsase/Diguanyl_cyclase"/>
</dbReference>
<protein>
    <submittedName>
        <fullName evidence="5">Retrovirus-related Pol poly from transposon 412</fullName>
    </submittedName>
</protein>
<name>A0A6S7KGU9_PARCT</name>
<dbReference type="GO" id="GO:0015074">
    <property type="term" value="P:DNA integration"/>
    <property type="evidence" value="ECO:0007669"/>
    <property type="project" value="InterPro"/>
</dbReference>
<sequence length="1062" mass="115226">MPRLTRNSRESGPVFPGVVSSQQSSSESRTSIGDTSSASTTTNTVVQLGTSTMPALSTGDIVTNVVQVLQGQLTSLVQNAIDAQLSSSASGSSGANCEVSSQAQLSTVTSRTASFVHNLATSAGNFSTLGSAPFRSSATSEASTGMPRMASCLANSTGRIIPNFLNTFTAPISSSVWSSGGGYSTPEVALASQPSVVPSLPSVLDLAGYSSAEQLLPQSLHGHGPSPFIVGPGYAPISAKIVNAIVSGKYINLGDLLPENALVVDDFSEPQLLLDGRLVLTGSARKPRKEITDILSWVEAFTVFSVIVCSYFPNRWRDLSSYKLLILRTYRQFAGYAWCDYDKAFRQHAAATRLLDWSELNVQLFNFHTAGSAYRGPNRLTTASSSSRSEPNGNRNHDCSVKCFSWNKGRCVAPSAVCRYKHACTLCSAAHREIECPSVSAASNSPFYSGSNGPVGVNKKRYLQPVSLVSPLKLRQFTTELQCHPDRSKVDYVLNGIAHGFNIGCSPQVQLTAASKNKASAYEHPEIVDAYLQNEVSLGRVAGPFETPPLPDLHISSFGVIPKSGQPGKWRLILDLSSPHGFSVNDSIDPDQFSLQYIQFDDVVAMVAKLGRGALMAKFDVQRNVAVLPFQRYLLGMKWRGKFYVDLVLPFGLRSAPFFFNSIADLVEWILRNNYMIRDLLHYLDDYITAGPPCRPDCARNLVVASSVCQSLGLPLHPDKTVGPTTCLIVLGIELDSVLQIARLPATKLLALKGLFTEWSARKWCTRVQLESLIGKLHHACLVVWPGPNLMNSRGSPLPAEEWTLCLFATWLADDLKAASIKVYLSAVRALHIEQGFPDPLSGCLRLQRVLKGIKRCQGSSSDKRLPVTPAILRAIYSHLDLSQYDAVMFWAACCLAYFGFLRSSEFTVPNGATFSQALHLSVHDIAADQRVAPSRIQVNIKVSKTDPFRQGCILTLGQGRSPLCPVEAMLNFLELRGGSAGPLFVRSNGVPLTRTYLSERLRRLLSDAGIPGNFSSHSFRIGAATSAALAGVPDHLIQTLGRWSSSAYLTYIRTPLSCVYF</sequence>
<accession>A0A6S7KGU9</accession>
<dbReference type="PROSITE" id="PS51898">
    <property type="entry name" value="TYR_RECOMBINASE"/>
    <property type="match status" value="1"/>
</dbReference>
<organism evidence="5 6">
    <name type="scientific">Paramuricea clavata</name>
    <name type="common">Red gorgonian</name>
    <name type="synonym">Violescent sea-whip</name>
    <dbReference type="NCBI Taxonomy" id="317549"/>
    <lineage>
        <taxon>Eukaryota</taxon>
        <taxon>Metazoa</taxon>
        <taxon>Cnidaria</taxon>
        <taxon>Anthozoa</taxon>
        <taxon>Octocorallia</taxon>
        <taxon>Malacalcyonacea</taxon>
        <taxon>Plexauridae</taxon>
        <taxon>Paramuricea</taxon>
    </lineage>
</organism>
<keyword evidence="1" id="KW-0238">DNA-binding</keyword>
<dbReference type="InterPro" id="IPR013762">
    <property type="entry name" value="Integrase-like_cat_sf"/>
</dbReference>
<dbReference type="AlphaFoldDB" id="A0A6S7KGU9"/>
<evidence type="ECO:0000313" key="6">
    <source>
        <dbReference type="Proteomes" id="UP001152795"/>
    </source>
</evidence>
<evidence type="ECO:0000313" key="5">
    <source>
        <dbReference type="EMBL" id="CAB4026602.1"/>
    </source>
</evidence>
<dbReference type="Pfam" id="PF00589">
    <property type="entry name" value="Phage_integrase"/>
    <property type="match status" value="1"/>
</dbReference>